<dbReference type="GO" id="GO:0004475">
    <property type="term" value="F:mannose-1-phosphate guanylyltransferase (GTP) activity"/>
    <property type="evidence" value="ECO:0007669"/>
    <property type="project" value="UniProtKB-EC"/>
</dbReference>
<dbReference type="InterPro" id="IPR051161">
    <property type="entry name" value="Mannose-6P_isomerase_type2"/>
</dbReference>
<evidence type="ECO:0000313" key="4">
    <source>
        <dbReference type="Proteomes" id="UP000010472"/>
    </source>
</evidence>
<dbReference type="PANTHER" id="PTHR46390:SF1">
    <property type="entry name" value="MANNOSE-1-PHOSPHATE GUANYLYLTRANSFERASE"/>
    <property type="match status" value="1"/>
</dbReference>
<accession>K9VZ58</accession>
<keyword evidence="3" id="KW-0808">Transferase</keyword>
<dbReference type="GO" id="GO:0009298">
    <property type="term" value="P:GDP-mannose biosynthetic process"/>
    <property type="evidence" value="ECO:0007669"/>
    <property type="project" value="TreeGrafter"/>
</dbReference>
<dbReference type="HOGENOM" id="CLU_035527_0_1_3"/>
<dbReference type="RefSeq" id="WP_015203527.1">
    <property type="nucleotide sequence ID" value="NC_019753.1"/>
</dbReference>
<evidence type="ECO:0000259" key="1">
    <source>
        <dbReference type="Pfam" id="PF00483"/>
    </source>
</evidence>
<dbReference type="CDD" id="cd02509">
    <property type="entry name" value="GDP-M1P_Guanylyltransferase"/>
    <property type="match status" value="1"/>
</dbReference>
<dbReference type="EMBL" id="CP003620">
    <property type="protein sequence ID" value="AFZ13413.1"/>
    <property type="molecule type" value="Genomic_DNA"/>
</dbReference>
<protein>
    <submittedName>
        <fullName evidence="3">Mannose-1-phosphate guanylyltransferase</fullName>
        <ecNumber evidence="3">2.7.7.13</ecNumber>
    </submittedName>
</protein>
<keyword evidence="3" id="KW-0548">Nucleotidyltransferase</keyword>
<sequence>MDRSLIPVILAGGKGERFWPLSRKHRPKQFLCLDGSGNSLLQETANRLLTMADGWEGLWVVTSAQLAEGVRSQLPQLPPENLLVEPEGRDTAPAVAWATLEISRRYGEDAVIGFFPADHWIGDQVAFQKTLNAATQLATYLAAIVTLGITPSYASTGYGYIQQGEQVGTFGELPVYHVDRFTEKPDRQTAETFLATKSRTGECPYTWNSGMFVFQAGVVLEELEKYAPEIIQLLKAKGLAAYGELAKKSIDYALMEKTELTYVMPASFGWDDLGDWNAIERLMKGDAKNVELAQHIGLDTEGAILYATDEDEVIVTIGLEDVVVVRDRNVTLIVKKDRTQDIKQVIKLLQEHPNLQQLL</sequence>
<dbReference type="InterPro" id="IPR049577">
    <property type="entry name" value="GMPP_N"/>
</dbReference>
<dbReference type="InterPro" id="IPR054566">
    <property type="entry name" value="ManC/GMP-like_b-helix"/>
</dbReference>
<keyword evidence="4" id="KW-1185">Reference proteome</keyword>
<dbReference type="PATRIC" id="fig|1173022.3.peg.2755"/>
<evidence type="ECO:0000259" key="2">
    <source>
        <dbReference type="Pfam" id="PF22640"/>
    </source>
</evidence>
<dbReference type="SUPFAM" id="SSF53448">
    <property type="entry name" value="Nucleotide-diphospho-sugar transferases"/>
    <property type="match status" value="1"/>
</dbReference>
<dbReference type="AlphaFoldDB" id="K9VZ58"/>
<dbReference type="Gene3D" id="3.90.550.10">
    <property type="entry name" value="Spore Coat Polysaccharide Biosynthesis Protein SpsA, Chain A"/>
    <property type="match status" value="1"/>
</dbReference>
<proteinExistence type="predicted"/>
<dbReference type="KEGG" id="cep:Cri9333_2548"/>
<dbReference type="Pfam" id="PF00483">
    <property type="entry name" value="NTP_transferase"/>
    <property type="match status" value="1"/>
</dbReference>
<dbReference type="Pfam" id="PF22640">
    <property type="entry name" value="ManC_GMP_beta-helix"/>
    <property type="match status" value="1"/>
</dbReference>
<dbReference type="InterPro" id="IPR029044">
    <property type="entry name" value="Nucleotide-diphossugar_trans"/>
</dbReference>
<reference evidence="3 4" key="1">
    <citation type="submission" date="2012-06" db="EMBL/GenBank/DDBJ databases">
        <title>Finished chromosome of genome of Crinalium epipsammum PCC 9333.</title>
        <authorList>
            <consortium name="US DOE Joint Genome Institute"/>
            <person name="Gugger M."/>
            <person name="Coursin T."/>
            <person name="Rippka R."/>
            <person name="Tandeau De Marsac N."/>
            <person name="Huntemann M."/>
            <person name="Wei C.-L."/>
            <person name="Han J."/>
            <person name="Detter J.C."/>
            <person name="Han C."/>
            <person name="Tapia R."/>
            <person name="Davenport K."/>
            <person name="Daligault H."/>
            <person name="Erkkila T."/>
            <person name="Gu W."/>
            <person name="Munk A.C.C."/>
            <person name="Teshima H."/>
            <person name="Xu Y."/>
            <person name="Chain P."/>
            <person name="Chen A."/>
            <person name="Krypides N."/>
            <person name="Mavromatis K."/>
            <person name="Markowitz V."/>
            <person name="Szeto E."/>
            <person name="Ivanova N."/>
            <person name="Mikhailova N."/>
            <person name="Ovchinnikova G."/>
            <person name="Pagani I."/>
            <person name="Pati A."/>
            <person name="Goodwin L."/>
            <person name="Peters L."/>
            <person name="Pitluck S."/>
            <person name="Woyke T."/>
            <person name="Kerfeld C."/>
        </authorList>
    </citation>
    <scope>NUCLEOTIDE SEQUENCE [LARGE SCALE GENOMIC DNA]</scope>
    <source>
        <strain evidence="3 4">PCC 9333</strain>
    </source>
</reference>
<dbReference type="OrthoDB" id="9806359at2"/>
<evidence type="ECO:0000313" key="3">
    <source>
        <dbReference type="EMBL" id="AFZ13413.1"/>
    </source>
</evidence>
<dbReference type="Proteomes" id="UP000010472">
    <property type="component" value="Chromosome"/>
</dbReference>
<dbReference type="PANTHER" id="PTHR46390">
    <property type="entry name" value="MANNOSE-1-PHOSPHATE GUANYLYLTRANSFERASE"/>
    <property type="match status" value="1"/>
</dbReference>
<feature type="domain" description="Nucleotidyl transferase" evidence="1">
    <location>
        <begin position="7"/>
        <end position="286"/>
    </location>
</feature>
<gene>
    <name evidence="3" type="ORF">Cri9333_2548</name>
</gene>
<dbReference type="eggNOG" id="COG0836">
    <property type="taxonomic scope" value="Bacteria"/>
</dbReference>
<organism evidence="3 4">
    <name type="scientific">Crinalium epipsammum PCC 9333</name>
    <dbReference type="NCBI Taxonomy" id="1173022"/>
    <lineage>
        <taxon>Bacteria</taxon>
        <taxon>Bacillati</taxon>
        <taxon>Cyanobacteriota</taxon>
        <taxon>Cyanophyceae</taxon>
        <taxon>Gomontiellales</taxon>
        <taxon>Gomontiellaceae</taxon>
        <taxon>Crinalium</taxon>
    </lineage>
</organism>
<dbReference type="STRING" id="1173022.Cri9333_2548"/>
<dbReference type="SUPFAM" id="SSF159283">
    <property type="entry name" value="Guanosine diphospho-D-mannose pyrophosphorylase/mannose-6-phosphate isomerase linker domain"/>
    <property type="match status" value="1"/>
</dbReference>
<feature type="domain" description="MannoseP isomerase/GMP-like beta-helix" evidence="2">
    <location>
        <begin position="294"/>
        <end position="349"/>
    </location>
</feature>
<dbReference type="EC" id="2.7.7.13" evidence="3"/>
<dbReference type="InterPro" id="IPR005835">
    <property type="entry name" value="NTP_transferase_dom"/>
</dbReference>
<name>K9VZ58_9CYAN</name>